<dbReference type="Proteomes" id="UP000515160">
    <property type="component" value="Chromosome 2L"/>
</dbReference>
<dbReference type="GeneID" id="117566225"/>
<dbReference type="AlphaFoldDB" id="A0A6P8XVR9"/>
<accession>A0A6P8XVR9</accession>
<evidence type="ECO:0000313" key="2">
    <source>
        <dbReference type="Proteomes" id="UP000515160"/>
    </source>
</evidence>
<feature type="coiled-coil region" evidence="1">
    <location>
        <begin position="102"/>
        <end position="132"/>
    </location>
</feature>
<dbReference type="OrthoDB" id="1884855at2759"/>
<gene>
    <name evidence="3" type="primary">LOC117566225</name>
</gene>
<evidence type="ECO:0000313" key="3">
    <source>
        <dbReference type="RefSeq" id="XP_034101662.1"/>
    </source>
</evidence>
<reference evidence="3" key="1">
    <citation type="submission" date="2025-08" db="UniProtKB">
        <authorList>
            <consortium name="RefSeq"/>
        </authorList>
    </citation>
    <scope>IDENTIFICATION</scope>
    <source>
        <strain evidence="3">15112-1751.03</strain>
        <tissue evidence="3">Whole Adult</tissue>
    </source>
</reference>
<sequence length="179" mass="21055">MDLNHSTYTMEFFNFTPEQISAERDHLVKSLIKRAVDLTVKKIESPATSEVLAQQKDTVMRLMQEGCQSKLDQLSEMDKEIFNVPPHVLLIKDFELEKQFSSEEEEARAARLEELKERYRENMATLAELEAEEKKYTALQPHIERELEMHQRLYDACDYPGFKNIYEFANHLFGDADFQ</sequence>
<name>A0A6P8XVR9_DROAB</name>
<dbReference type="RefSeq" id="XP_034101662.1">
    <property type="nucleotide sequence ID" value="XM_034245771.2"/>
</dbReference>
<protein>
    <submittedName>
        <fullName evidence="3">Protein MIS12 homolog</fullName>
    </submittedName>
</protein>
<evidence type="ECO:0000256" key="1">
    <source>
        <dbReference type="SAM" id="Coils"/>
    </source>
</evidence>
<proteinExistence type="predicted"/>
<keyword evidence="2" id="KW-1185">Reference proteome</keyword>
<keyword evidence="1" id="KW-0175">Coiled coil</keyword>
<organism evidence="2 3">
    <name type="scientific">Drosophila albomicans</name>
    <name type="common">Fruit fly</name>
    <dbReference type="NCBI Taxonomy" id="7291"/>
    <lineage>
        <taxon>Eukaryota</taxon>
        <taxon>Metazoa</taxon>
        <taxon>Ecdysozoa</taxon>
        <taxon>Arthropoda</taxon>
        <taxon>Hexapoda</taxon>
        <taxon>Insecta</taxon>
        <taxon>Pterygota</taxon>
        <taxon>Neoptera</taxon>
        <taxon>Endopterygota</taxon>
        <taxon>Diptera</taxon>
        <taxon>Brachycera</taxon>
        <taxon>Muscomorpha</taxon>
        <taxon>Ephydroidea</taxon>
        <taxon>Drosophilidae</taxon>
        <taxon>Drosophila</taxon>
    </lineage>
</organism>